<dbReference type="STRING" id="1385511.GCA_000425225_03999"/>
<dbReference type="Proteomes" id="UP000030403">
    <property type="component" value="Unassembled WGS sequence"/>
</dbReference>
<gene>
    <name evidence="1" type="ORF">N783_03825</name>
</gene>
<dbReference type="OrthoDB" id="95278at2"/>
<evidence type="ECO:0000313" key="2">
    <source>
        <dbReference type="Proteomes" id="UP000030403"/>
    </source>
</evidence>
<comment type="caution">
    <text evidence="1">The sequence shown here is derived from an EMBL/GenBank/DDBJ whole genome shotgun (WGS) entry which is preliminary data.</text>
</comment>
<dbReference type="PIRSF" id="PIRSF034303">
    <property type="entry name" value="DUF1694"/>
    <property type="match status" value="1"/>
</dbReference>
<dbReference type="eggNOG" id="COG5506">
    <property type="taxonomic scope" value="Bacteria"/>
</dbReference>
<evidence type="ECO:0000313" key="1">
    <source>
        <dbReference type="EMBL" id="KGX83404.1"/>
    </source>
</evidence>
<dbReference type="SUPFAM" id="SSF160515">
    <property type="entry name" value="YueI-like"/>
    <property type="match status" value="1"/>
</dbReference>
<dbReference type="InterPro" id="IPR029064">
    <property type="entry name" value="Ribosomal_eL30-like_sf"/>
</dbReference>
<dbReference type="EMBL" id="AVPF01000112">
    <property type="protein sequence ID" value="KGX83404.1"/>
    <property type="molecule type" value="Genomic_DNA"/>
</dbReference>
<evidence type="ECO:0008006" key="3">
    <source>
        <dbReference type="Google" id="ProtNLM"/>
    </source>
</evidence>
<accession>A0A0A5FU14</accession>
<dbReference type="InterPro" id="IPR012543">
    <property type="entry name" value="DUF1694"/>
</dbReference>
<dbReference type="Gene3D" id="3.30.1330.30">
    <property type="match status" value="1"/>
</dbReference>
<sequence>MGKRSVDDVLQEGIHGKKQIKASERKRFLGTFRERVVIALTKGQLMQDEALFQLEQAMKNHPDTKLLLNGNVSPRFMNSEQDLASKYNIPYTVVSNREAETDIGAVLTYDHAVNIEDIFVPELHDNQEQSKENHTNPIVKAIKKLFKPR</sequence>
<name>A0A0A5FU14_9BACI</name>
<dbReference type="AlphaFoldDB" id="A0A0A5FU14"/>
<proteinExistence type="predicted"/>
<protein>
    <recommendedName>
        <fullName evidence="3">DUF1694 domain-containing protein</fullName>
    </recommendedName>
</protein>
<keyword evidence="2" id="KW-1185">Reference proteome</keyword>
<dbReference type="Pfam" id="PF07997">
    <property type="entry name" value="DUF1694"/>
    <property type="match status" value="1"/>
</dbReference>
<organism evidence="1 2">
    <name type="scientific">Pontibacillus marinus BH030004 = DSM 16465</name>
    <dbReference type="NCBI Taxonomy" id="1385511"/>
    <lineage>
        <taxon>Bacteria</taxon>
        <taxon>Bacillati</taxon>
        <taxon>Bacillota</taxon>
        <taxon>Bacilli</taxon>
        <taxon>Bacillales</taxon>
        <taxon>Bacillaceae</taxon>
        <taxon>Pontibacillus</taxon>
    </lineage>
</organism>
<dbReference type="RefSeq" id="WP_027447489.1">
    <property type="nucleotide sequence ID" value="NZ_AULJ01000066.1"/>
</dbReference>
<reference evidence="1 2" key="1">
    <citation type="submission" date="2013-08" db="EMBL/GenBank/DDBJ databases">
        <authorList>
            <person name="Huang J."/>
            <person name="Wang G."/>
        </authorList>
    </citation>
    <scope>NUCLEOTIDE SEQUENCE [LARGE SCALE GENOMIC DNA]</scope>
    <source>
        <strain evidence="1 2">BH030004</strain>
    </source>
</reference>